<sequence length="427" mass="50524">MCQVPISVGRKHDYLAFLSKSQAQTRATSSKRSVSEIPRHSTSDRHRHGAQGAGRNVAPKGDGQVVKKPGQEKGFAYWRLPPEIRLMILELVIPHRISCIRHPEFMEWIPSIEFPEFLKTFKEWFDEVHRRGINPLFKLSSKDRILWRSEWWNRRDDPIYIPNIYLMDIWKGWRATKLLQGATVIAKVLELVEDEYRGSMLSDIFANHIKQKDFDGVKKFQLVLLTVECGEDLDIYGNDNERAVIGLSDKRLPNLLRPVFARCKSYGCYELRHHNPPALLRRLRDEWNKDLRQLFEEQWLRNQEIEWSEEMFTDERFGYQHQNQMLDREHTAVATLVREMPVIEPVIMFERRWPEDHILTTSRWRPGNSSWYAAKSGDGMLSISNRRAMCISHDLHHGRRTLTEGWGWDFLNRFDNYVVRRIMRSSP</sequence>
<feature type="compositionally biased region" description="Basic and acidic residues" evidence="1">
    <location>
        <begin position="33"/>
        <end position="44"/>
    </location>
</feature>
<proteinExistence type="predicted"/>
<comment type="caution">
    <text evidence="2">The sequence shown here is derived from an EMBL/GenBank/DDBJ whole genome shotgun (WGS) entry which is preliminary data.</text>
</comment>
<evidence type="ECO:0000256" key="1">
    <source>
        <dbReference type="SAM" id="MobiDB-lite"/>
    </source>
</evidence>
<keyword evidence="3" id="KW-1185">Reference proteome</keyword>
<reference evidence="2 3" key="1">
    <citation type="submission" date="2023-10" db="EMBL/GenBank/DDBJ databases">
        <title>Draft genome sequence of Xylaria bambusicola isolate GMP-LS, the root and basal stem rot pathogen of sugarcane in Indonesia.</title>
        <authorList>
            <person name="Selvaraj P."/>
            <person name="Muralishankar V."/>
            <person name="Muruganantham S."/>
            <person name="Sp S."/>
            <person name="Haryani S."/>
            <person name="Lau K.J.X."/>
            <person name="Naqvi N.I."/>
        </authorList>
    </citation>
    <scope>NUCLEOTIDE SEQUENCE [LARGE SCALE GENOMIC DNA]</scope>
    <source>
        <strain evidence="2">GMP-LS</strain>
    </source>
</reference>
<evidence type="ECO:0000313" key="2">
    <source>
        <dbReference type="EMBL" id="KAK5625782.1"/>
    </source>
</evidence>
<accession>A0AAN7UDW8</accession>
<dbReference type="EMBL" id="JAWHQM010000002">
    <property type="protein sequence ID" value="KAK5625782.1"/>
    <property type="molecule type" value="Genomic_DNA"/>
</dbReference>
<protein>
    <submittedName>
        <fullName evidence="2">Uncharacterized protein</fullName>
    </submittedName>
</protein>
<organism evidence="2 3">
    <name type="scientific">Xylaria bambusicola</name>
    <dbReference type="NCBI Taxonomy" id="326684"/>
    <lineage>
        <taxon>Eukaryota</taxon>
        <taxon>Fungi</taxon>
        <taxon>Dikarya</taxon>
        <taxon>Ascomycota</taxon>
        <taxon>Pezizomycotina</taxon>
        <taxon>Sordariomycetes</taxon>
        <taxon>Xylariomycetidae</taxon>
        <taxon>Xylariales</taxon>
        <taxon>Xylariaceae</taxon>
        <taxon>Xylaria</taxon>
    </lineage>
</organism>
<dbReference type="Proteomes" id="UP001305414">
    <property type="component" value="Unassembled WGS sequence"/>
</dbReference>
<evidence type="ECO:0000313" key="3">
    <source>
        <dbReference type="Proteomes" id="UP001305414"/>
    </source>
</evidence>
<dbReference type="AlphaFoldDB" id="A0AAN7UDW8"/>
<name>A0AAN7UDW8_9PEZI</name>
<feature type="region of interest" description="Disordered" evidence="1">
    <location>
        <begin position="26"/>
        <end position="68"/>
    </location>
</feature>
<gene>
    <name evidence="2" type="ORF">RRF57_001498</name>
</gene>